<comment type="caution">
    <text evidence="4">The sequence shown here is derived from an EMBL/GenBank/DDBJ whole genome shotgun (WGS) entry which is preliminary data.</text>
</comment>
<evidence type="ECO:0000313" key="4">
    <source>
        <dbReference type="EMBL" id="MBD8505709.1"/>
    </source>
</evidence>
<evidence type="ECO:0000313" key="5">
    <source>
        <dbReference type="Proteomes" id="UP000642993"/>
    </source>
</evidence>
<keyword evidence="5" id="KW-1185">Reference proteome</keyword>
<evidence type="ECO:0000256" key="3">
    <source>
        <dbReference type="SAM" id="MobiDB-lite"/>
    </source>
</evidence>
<feature type="region of interest" description="Disordered" evidence="3">
    <location>
        <begin position="130"/>
        <end position="169"/>
    </location>
</feature>
<dbReference type="InterPro" id="IPR012340">
    <property type="entry name" value="NA-bd_OB-fold"/>
</dbReference>
<dbReference type="PROSITE" id="PS50935">
    <property type="entry name" value="SSB"/>
    <property type="match status" value="1"/>
</dbReference>
<keyword evidence="1 2" id="KW-0238">DNA-binding</keyword>
<dbReference type="AlphaFoldDB" id="A0A927JAP2"/>
<dbReference type="RefSeq" id="WP_192038182.1">
    <property type="nucleotide sequence ID" value="NZ_JACYWE010000002.1"/>
</dbReference>
<evidence type="ECO:0000256" key="2">
    <source>
        <dbReference type="PROSITE-ProRule" id="PRU00252"/>
    </source>
</evidence>
<evidence type="ECO:0000256" key="1">
    <source>
        <dbReference type="ARBA" id="ARBA00023125"/>
    </source>
</evidence>
<reference evidence="4" key="1">
    <citation type="submission" date="2020-09" db="EMBL/GenBank/DDBJ databases">
        <title>Hoyosella lacisalsi sp. nov., a halotolerant actinobacterium isolated from soil of Lake Gudzhirganskoe.</title>
        <authorList>
            <person name="Yang Q."/>
            <person name="Guo P.Y."/>
            <person name="Liu S.W."/>
            <person name="Li F.N."/>
            <person name="Sun C.H."/>
        </authorList>
    </citation>
    <scope>NUCLEOTIDE SEQUENCE</scope>
    <source>
        <strain evidence="4">G463</strain>
    </source>
</reference>
<accession>A0A927JAP2</accession>
<dbReference type="Proteomes" id="UP000642993">
    <property type="component" value="Unassembled WGS sequence"/>
</dbReference>
<dbReference type="CDD" id="cd04496">
    <property type="entry name" value="SSB_OBF"/>
    <property type="match status" value="1"/>
</dbReference>
<dbReference type="InterPro" id="IPR000424">
    <property type="entry name" value="Primosome_PriB/ssb"/>
</dbReference>
<dbReference type="Pfam" id="PF00436">
    <property type="entry name" value="SSB"/>
    <property type="match status" value="1"/>
</dbReference>
<dbReference type="EMBL" id="JACYWE010000002">
    <property type="protein sequence ID" value="MBD8505709.1"/>
    <property type="molecule type" value="Genomic_DNA"/>
</dbReference>
<dbReference type="GO" id="GO:0003697">
    <property type="term" value="F:single-stranded DNA binding"/>
    <property type="evidence" value="ECO:0007669"/>
    <property type="project" value="InterPro"/>
</dbReference>
<protein>
    <submittedName>
        <fullName evidence="4">Single-stranded DNA-binding protein</fullName>
    </submittedName>
</protein>
<gene>
    <name evidence="4" type="ORF">HT102_04310</name>
</gene>
<proteinExistence type="predicted"/>
<name>A0A927JAP2_9ACTN</name>
<sequence length="169" mass="17715">MYECSTTVIGTVITPVAPRTVNSRGDRVAGFTVVSTSRVYDRASSEWRDGTKLFVRVNCWNRSATNVAGAVAKGDPVIVHGDLYSSTYTDKDGVERSALEMRARAIGVDLARHAPAATADVDAPDAGVAVEDSDETSFLATDVPTGHEQANTAGDDSPELDGASEPVAA</sequence>
<organism evidence="4 5">
    <name type="scientific">Lolliginicoccus lacisalsi</name>
    <dbReference type="NCBI Taxonomy" id="2742202"/>
    <lineage>
        <taxon>Bacteria</taxon>
        <taxon>Bacillati</taxon>
        <taxon>Actinomycetota</taxon>
        <taxon>Actinomycetes</taxon>
        <taxon>Mycobacteriales</taxon>
        <taxon>Hoyosellaceae</taxon>
        <taxon>Lolliginicoccus</taxon>
    </lineage>
</organism>
<dbReference type="SUPFAM" id="SSF50249">
    <property type="entry name" value="Nucleic acid-binding proteins"/>
    <property type="match status" value="1"/>
</dbReference>
<dbReference type="Gene3D" id="2.40.50.140">
    <property type="entry name" value="Nucleic acid-binding proteins"/>
    <property type="match status" value="1"/>
</dbReference>